<dbReference type="AlphaFoldDB" id="A0A317DW51"/>
<dbReference type="Proteomes" id="UP000246050">
    <property type="component" value="Unassembled WGS sequence"/>
</dbReference>
<evidence type="ECO:0000313" key="4">
    <source>
        <dbReference type="Proteomes" id="UP000246050"/>
    </source>
</evidence>
<reference evidence="3 4" key="1">
    <citation type="submission" date="2018-05" db="EMBL/GenBank/DDBJ databases">
        <title>Micromonosporas from Atacama Desert.</title>
        <authorList>
            <person name="Carro L."/>
            <person name="Golinska P."/>
            <person name="Klenk H.-P."/>
            <person name="Goodfellow M."/>
        </authorList>
    </citation>
    <scope>NUCLEOTIDE SEQUENCE [LARGE SCALE GENOMIC DNA]</scope>
    <source>
        <strain evidence="3 4">4G51</strain>
    </source>
</reference>
<feature type="region of interest" description="Disordered" evidence="1">
    <location>
        <begin position="1"/>
        <end position="86"/>
    </location>
</feature>
<evidence type="ECO:0000313" key="3">
    <source>
        <dbReference type="EMBL" id="PWR17243.1"/>
    </source>
</evidence>
<evidence type="ECO:0000256" key="2">
    <source>
        <dbReference type="SAM" id="Phobius"/>
    </source>
</evidence>
<evidence type="ECO:0000256" key="1">
    <source>
        <dbReference type="SAM" id="MobiDB-lite"/>
    </source>
</evidence>
<feature type="transmembrane region" description="Helical" evidence="2">
    <location>
        <begin position="103"/>
        <end position="122"/>
    </location>
</feature>
<evidence type="ECO:0008006" key="5">
    <source>
        <dbReference type="Google" id="ProtNLM"/>
    </source>
</evidence>
<feature type="transmembrane region" description="Helical" evidence="2">
    <location>
        <begin position="223"/>
        <end position="243"/>
    </location>
</feature>
<organism evidence="3 4">
    <name type="scientific">Micromonospora sicca</name>
    <dbReference type="NCBI Taxonomy" id="2202420"/>
    <lineage>
        <taxon>Bacteria</taxon>
        <taxon>Bacillati</taxon>
        <taxon>Actinomycetota</taxon>
        <taxon>Actinomycetes</taxon>
        <taxon>Micromonosporales</taxon>
        <taxon>Micromonosporaceae</taxon>
        <taxon>Micromonospora</taxon>
    </lineage>
</organism>
<protein>
    <recommendedName>
        <fullName evidence="5">DUF998 domain-containing protein</fullName>
    </recommendedName>
</protein>
<keyword evidence="2" id="KW-1133">Transmembrane helix</keyword>
<sequence length="322" mass="32681">MGPGGVRVGAGHRVLGAGRPDGAAAPAHRAVVAGGRRRPGGDGAGRGLPHRAGVRHAAHRRARPGRGPAGDAADRPVDPGDPALPAGPRVIVSRGPTRLSPGLALGLAGVLYSSWLIGPLLNPAFGLLDGYASELAARDQPYHLVFGLGDLVVGALASATGVVLARRARGWPRWAWWGLVAFGVATALDGTVSSMDCAPTADARCARLAELGAVSWRHQGHSVSSSVAVAGGLVSLVALLVALRGRRVPFRWGLPVATVLLVGTAGTLVELAHPDAALGAWQRVQLLGLSGWLVYAGVVAARTDPGPEAGVLNVGARRDTGS</sequence>
<feature type="transmembrane region" description="Helical" evidence="2">
    <location>
        <begin position="174"/>
        <end position="192"/>
    </location>
</feature>
<dbReference type="EMBL" id="QGKS01000059">
    <property type="protein sequence ID" value="PWR17243.1"/>
    <property type="molecule type" value="Genomic_DNA"/>
</dbReference>
<keyword evidence="2" id="KW-0472">Membrane</keyword>
<name>A0A317DW51_9ACTN</name>
<feature type="compositionally biased region" description="Low complexity" evidence="1">
    <location>
        <begin position="15"/>
        <end position="34"/>
    </location>
</feature>
<dbReference type="InterPro" id="IPR009339">
    <property type="entry name" value="DUF998"/>
</dbReference>
<gene>
    <name evidence="3" type="ORF">DKT69_01210</name>
</gene>
<feature type="compositionally biased region" description="Basic residues" evidence="1">
    <location>
        <begin position="48"/>
        <end position="64"/>
    </location>
</feature>
<feature type="transmembrane region" description="Helical" evidence="2">
    <location>
        <begin position="142"/>
        <end position="165"/>
    </location>
</feature>
<comment type="caution">
    <text evidence="3">The sequence shown here is derived from an EMBL/GenBank/DDBJ whole genome shotgun (WGS) entry which is preliminary data.</text>
</comment>
<keyword evidence="2" id="KW-0812">Transmembrane</keyword>
<dbReference type="Pfam" id="PF06197">
    <property type="entry name" value="DUF998"/>
    <property type="match status" value="1"/>
</dbReference>
<proteinExistence type="predicted"/>
<accession>A0A317DW51</accession>